<dbReference type="EMBL" id="JAUEPN010000001">
    <property type="protein sequence ID" value="KAK3299889.1"/>
    <property type="molecule type" value="Genomic_DNA"/>
</dbReference>
<feature type="compositionally biased region" description="Low complexity" evidence="1">
    <location>
        <begin position="1"/>
        <end position="40"/>
    </location>
</feature>
<comment type="caution">
    <text evidence="2">The sequence shown here is derived from an EMBL/GenBank/DDBJ whole genome shotgun (WGS) entry which is preliminary data.</text>
</comment>
<reference evidence="2" key="1">
    <citation type="journal article" date="2023" name="Mol. Phylogenet. Evol.">
        <title>Genome-scale phylogeny and comparative genomics of the fungal order Sordariales.</title>
        <authorList>
            <person name="Hensen N."/>
            <person name="Bonometti L."/>
            <person name="Westerberg I."/>
            <person name="Brannstrom I.O."/>
            <person name="Guillou S."/>
            <person name="Cros-Aarteil S."/>
            <person name="Calhoun S."/>
            <person name="Haridas S."/>
            <person name="Kuo A."/>
            <person name="Mondo S."/>
            <person name="Pangilinan J."/>
            <person name="Riley R."/>
            <person name="LaButti K."/>
            <person name="Andreopoulos B."/>
            <person name="Lipzen A."/>
            <person name="Chen C."/>
            <person name="Yan M."/>
            <person name="Daum C."/>
            <person name="Ng V."/>
            <person name="Clum A."/>
            <person name="Steindorff A."/>
            <person name="Ohm R.A."/>
            <person name="Martin F."/>
            <person name="Silar P."/>
            <person name="Natvig D.O."/>
            <person name="Lalanne C."/>
            <person name="Gautier V."/>
            <person name="Ament-Velasquez S.L."/>
            <person name="Kruys A."/>
            <person name="Hutchinson M.I."/>
            <person name="Powell A.J."/>
            <person name="Barry K."/>
            <person name="Miller A.N."/>
            <person name="Grigoriev I.V."/>
            <person name="Debuchy R."/>
            <person name="Gladieux P."/>
            <person name="Hiltunen Thoren M."/>
            <person name="Johannesson H."/>
        </authorList>
    </citation>
    <scope>NUCLEOTIDE SEQUENCE</scope>
    <source>
        <strain evidence="2">CBS 168.71</strain>
    </source>
</reference>
<name>A0AAE0HNS5_9PEZI</name>
<protein>
    <submittedName>
        <fullName evidence="2">Uncharacterized protein</fullName>
    </submittedName>
</protein>
<evidence type="ECO:0000313" key="3">
    <source>
        <dbReference type="Proteomes" id="UP001278766"/>
    </source>
</evidence>
<keyword evidence="3" id="KW-1185">Reference proteome</keyword>
<sequence length="119" mass="12995">MSTAKPQQQQQPSLHSTTSSTTLTAPTTNQTATNQTTTPPTREPRQYVYVDKRVAPNPDAQPKPKSRLSRFLSKFESSVVRQANAAREREALEAERTGVRKYAATGAPGNSTQSTAAFM</sequence>
<dbReference type="RefSeq" id="XP_062663403.1">
    <property type="nucleotide sequence ID" value="XM_062802653.1"/>
</dbReference>
<dbReference type="Proteomes" id="UP001278766">
    <property type="component" value="Unassembled WGS sequence"/>
</dbReference>
<gene>
    <name evidence="2" type="ORF">B0H64DRAFT_379369</name>
</gene>
<accession>A0AAE0HNS5</accession>
<proteinExistence type="predicted"/>
<reference evidence="2" key="2">
    <citation type="submission" date="2023-06" db="EMBL/GenBank/DDBJ databases">
        <authorList>
            <consortium name="Lawrence Berkeley National Laboratory"/>
            <person name="Haridas S."/>
            <person name="Hensen N."/>
            <person name="Bonometti L."/>
            <person name="Westerberg I."/>
            <person name="Brannstrom I.O."/>
            <person name="Guillou S."/>
            <person name="Cros-Aarteil S."/>
            <person name="Calhoun S."/>
            <person name="Kuo A."/>
            <person name="Mondo S."/>
            <person name="Pangilinan J."/>
            <person name="Riley R."/>
            <person name="Labutti K."/>
            <person name="Andreopoulos B."/>
            <person name="Lipzen A."/>
            <person name="Chen C."/>
            <person name="Yanf M."/>
            <person name="Daum C."/>
            <person name="Ng V."/>
            <person name="Clum A."/>
            <person name="Steindorff A."/>
            <person name="Ohm R."/>
            <person name="Martin F."/>
            <person name="Silar P."/>
            <person name="Natvig D."/>
            <person name="Lalanne C."/>
            <person name="Gautier V."/>
            <person name="Ament-Velasquez S.L."/>
            <person name="Kruys A."/>
            <person name="Hutchinson M.I."/>
            <person name="Powell A.J."/>
            <person name="Barry K."/>
            <person name="Miller A.N."/>
            <person name="Grigoriev I.V."/>
            <person name="Debuchy R."/>
            <person name="Gladieux P."/>
            <person name="Thoren M.H."/>
            <person name="Johannesson H."/>
        </authorList>
    </citation>
    <scope>NUCLEOTIDE SEQUENCE</scope>
    <source>
        <strain evidence="2">CBS 168.71</strain>
    </source>
</reference>
<dbReference type="AlphaFoldDB" id="A0AAE0HNS5"/>
<evidence type="ECO:0000313" key="2">
    <source>
        <dbReference type="EMBL" id="KAK3299889.1"/>
    </source>
</evidence>
<evidence type="ECO:0000256" key="1">
    <source>
        <dbReference type="SAM" id="MobiDB-lite"/>
    </source>
</evidence>
<dbReference type="GeneID" id="87839601"/>
<feature type="compositionally biased region" description="Basic and acidic residues" evidence="1">
    <location>
        <begin position="42"/>
        <end position="54"/>
    </location>
</feature>
<feature type="region of interest" description="Disordered" evidence="1">
    <location>
        <begin position="1"/>
        <end position="68"/>
    </location>
</feature>
<organism evidence="2 3">
    <name type="scientific">Chaetomium fimeti</name>
    <dbReference type="NCBI Taxonomy" id="1854472"/>
    <lineage>
        <taxon>Eukaryota</taxon>
        <taxon>Fungi</taxon>
        <taxon>Dikarya</taxon>
        <taxon>Ascomycota</taxon>
        <taxon>Pezizomycotina</taxon>
        <taxon>Sordariomycetes</taxon>
        <taxon>Sordariomycetidae</taxon>
        <taxon>Sordariales</taxon>
        <taxon>Chaetomiaceae</taxon>
        <taxon>Chaetomium</taxon>
    </lineage>
</organism>